<dbReference type="InterPro" id="IPR009068">
    <property type="entry name" value="uS15_NS1_RNA-bd_sf"/>
</dbReference>
<feature type="compositionally biased region" description="Polar residues" evidence="5">
    <location>
        <begin position="185"/>
        <end position="207"/>
    </location>
</feature>
<organism evidence="6 7">
    <name type="scientific">Cinchona calisaya</name>
    <dbReference type="NCBI Taxonomy" id="153742"/>
    <lineage>
        <taxon>Eukaryota</taxon>
        <taxon>Viridiplantae</taxon>
        <taxon>Streptophyta</taxon>
        <taxon>Embryophyta</taxon>
        <taxon>Tracheophyta</taxon>
        <taxon>Spermatophyta</taxon>
        <taxon>Magnoliopsida</taxon>
        <taxon>eudicotyledons</taxon>
        <taxon>Gunneridae</taxon>
        <taxon>Pentapetalae</taxon>
        <taxon>asterids</taxon>
        <taxon>lamiids</taxon>
        <taxon>Gentianales</taxon>
        <taxon>Rubiaceae</taxon>
        <taxon>Cinchonoideae</taxon>
        <taxon>Cinchoneae</taxon>
        <taxon>Cinchona</taxon>
    </lineage>
</organism>
<evidence type="ECO:0000313" key="6">
    <source>
        <dbReference type="EMBL" id="KAL3511948.1"/>
    </source>
</evidence>
<feature type="compositionally biased region" description="Basic and acidic residues" evidence="5">
    <location>
        <begin position="107"/>
        <end position="124"/>
    </location>
</feature>
<evidence type="ECO:0000313" key="7">
    <source>
        <dbReference type="Proteomes" id="UP001630127"/>
    </source>
</evidence>
<sequence>MAAATKLLQIRPKTLPTTTTPTSIHFFSSSTTTTPDPNNNSSSQAPNPPPPPPPPTPPPQSQSQSQSPYSSFFSDVRASLKRNPQSPPPRKTFTYGSSISNHPNRPSKIENFEEIRRHLSEFRLRSAPPSPPSSSASSSTPPPPPPHSPSFQEIYQRNHVSEGEGSNPDASKAFGKMSFDVIRQSIRNITKSSPVKNQSEGVGRLNSQSAKPLQTVFGGSDALPLAVFGRELAQKEEGDTSDAKTKMEFLRTYDFTELGEKLRALRPEKQDKKDWFSFEELSARLVKLREMEEKENDSRSNIPFSDLRLGLTKLKDEKVAKKSPFRLDVLGYLGRTPDYMLSPPKEELVEKYFHPDNMSASEKLKLELKKVRDEFKISESDCGSARVQVAQLTTKIKHLATVLHKKDKHSRKGLQEMVQRRKKLLKYLRRTDWDSYSFVLSKLGLRDNPDYKN</sequence>
<dbReference type="InterPro" id="IPR005290">
    <property type="entry name" value="Ribosomal_uS15_bac-type"/>
</dbReference>
<dbReference type="CDD" id="cd00353">
    <property type="entry name" value="Ribosomal_S15p_S13e"/>
    <property type="match status" value="1"/>
</dbReference>
<dbReference type="NCBIfam" id="TIGR00952">
    <property type="entry name" value="S15_bact"/>
    <property type="match status" value="1"/>
</dbReference>
<dbReference type="Gene3D" id="1.10.287.10">
    <property type="entry name" value="S15/NS1, RNA-binding"/>
    <property type="match status" value="1"/>
</dbReference>
<dbReference type="InterPro" id="IPR000589">
    <property type="entry name" value="Ribosomal_uS15"/>
</dbReference>
<protein>
    <recommendedName>
        <fullName evidence="4">Small ribosomal subunit protein uS15c</fullName>
    </recommendedName>
</protein>
<evidence type="ECO:0000256" key="1">
    <source>
        <dbReference type="ARBA" id="ARBA00008434"/>
    </source>
</evidence>
<feature type="region of interest" description="Disordered" evidence="5">
    <location>
        <begin position="1"/>
        <end position="207"/>
    </location>
</feature>
<feature type="compositionally biased region" description="Polar residues" evidence="5">
    <location>
        <begin position="94"/>
        <end position="104"/>
    </location>
</feature>
<reference evidence="6 7" key="1">
    <citation type="submission" date="2024-11" db="EMBL/GenBank/DDBJ databases">
        <title>A near-complete genome assembly of Cinchona calisaya.</title>
        <authorList>
            <person name="Lian D.C."/>
            <person name="Zhao X.W."/>
            <person name="Wei L."/>
        </authorList>
    </citation>
    <scope>NUCLEOTIDE SEQUENCE [LARGE SCALE GENOMIC DNA]</scope>
    <source>
        <tissue evidence="6">Nenye</tissue>
    </source>
</reference>
<dbReference type="GO" id="GO:0005737">
    <property type="term" value="C:cytoplasm"/>
    <property type="evidence" value="ECO:0007669"/>
    <property type="project" value="UniProtKB-ARBA"/>
</dbReference>
<feature type="compositionally biased region" description="Low complexity" evidence="5">
    <location>
        <begin position="61"/>
        <end position="71"/>
    </location>
</feature>
<dbReference type="PANTHER" id="PTHR47546:SF3">
    <property type="entry name" value="30S RIBOSOMAL PROTEIN S15, CHLOROPLASTIC"/>
    <property type="match status" value="1"/>
</dbReference>
<dbReference type="Pfam" id="PF00312">
    <property type="entry name" value="Ribosomal_S15"/>
    <property type="match status" value="1"/>
</dbReference>
<dbReference type="Proteomes" id="UP001630127">
    <property type="component" value="Unassembled WGS sequence"/>
</dbReference>
<evidence type="ECO:0000256" key="4">
    <source>
        <dbReference type="ARBA" id="ARBA00035250"/>
    </source>
</evidence>
<keyword evidence="2" id="KW-0689">Ribosomal protein</keyword>
<dbReference type="SUPFAM" id="SSF47060">
    <property type="entry name" value="S15/NS1 RNA-binding domain"/>
    <property type="match status" value="1"/>
</dbReference>
<name>A0ABD2YXD0_9GENT</name>
<dbReference type="SMART" id="SM01387">
    <property type="entry name" value="Ribosomal_S15"/>
    <property type="match status" value="1"/>
</dbReference>
<accession>A0ABD2YXD0</accession>
<dbReference type="HAMAP" id="MF_01343_B">
    <property type="entry name" value="Ribosomal_uS15_B"/>
    <property type="match status" value="1"/>
</dbReference>
<dbReference type="AlphaFoldDB" id="A0ABD2YXD0"/>
<evidence type="ECO:0000256" key="2">
    <source>
        <dbReference type="ARBA" id="ARBA00022980"/>
    </source>
</evidence>
<comment type="caution">
    <text evidence="6">The sequence shown here is derived from an EMBL/GenBank/DDBJ whole genome shotgun (WGS) entry which is preliminary data.</text>
</comment>
<comment type="similarity">
    <text evidence="1">Belongs to the universal ribosomal protein uS15 family.</text>
</comment>
<feature type="compositionally biased region" description="Pro residues" evidence="5">
    <location>
        <begin position="46"/>
        <end position="60"/>
    </location>
</feature>
<feature type="compositionally biased region" description="Low complexity" evidence="5">
    <location>
        <begin position="14"/>
        <end position="45"/>
    </location>
</feature>
<keyword evidence="3" id="KW-0687">Ribonucleoprotein</keyword>
<keyword evidence="7" id="KW-1185">Reference proteome</keyword>
<dbReference type="PANTHER" id="PTHR47546">
    <property type="entry name" value="S15/NS1, RNA-BINDING PROTEIN"/>
    <property type="match status" value="1"/>
</dbReference>
<dbReference type="GO" id="GO:1990904">
    <property type="term" value="C:ribonucleoprotein complex"/>
    <property type="evidence" value="ECO:0007669"/>
    <property type="project" value="UniProtKB-KW"/>
</dbReference>
<evidence type="ECO:0000256" key="3">
    <source>
        <dbReference type="ARBA" id="ARBA00023274"/>
    </source>
</evidence>
<dbReference type="GO" id="GO:0005840">
    <property type="term" value="C:ribosome"/>
    <property type="evidence" value="ECO:0007669"/>
    <property type="project" value="UniProtKB-KW"/>
</dbReference>
<evidence type="ECO:0000256" key="5">
    <source>
        <dbReference type="SAM" id="MobiDB-lite"/>
    </source>
</evidence>
<proteinExistence type="inferred from homology"/>
<gene>
    <name evidence="6" type="ORF">ACH5RR_024665</name>
</gene>
<dbReference type="EMBL" id="JBJUIK010000011">
    <property type="protein sequence ID" value="KAL3511948.1"/>
    <property type="molecule type" value="Genomic_DNA"/>
</dbReference>